<evidence type="ECO:0000256" key="2">
    <source>
        <dbReference type="ARBA" id="ARBA00022452"/>
    </source>
</evidence>
<keyword evidence="7" id="KW-0998">Cell outer membrane</keyword>
<evidence type="ECO:0000259" key="9">
    <source>
        <dbReference type="PROSITE" id="PS51779"/>
    </source>
</evidence>
<keyword evidence="4" id="KW-0732">Signal</keyword>
<dbReference type="PIRSF" id="PIRSF006076">
    <property type="entry name" value="OM_assembly_OMP85"/>
    <property type="match status" value="1"/>
</dbReference>
<sequence length="764" mass="85575">AAVAPTFVGRVSVAGNAFADSSRILRTFELTTGARYSEEAVRRGIRKLFALGIFSDVWVDYAPHGETIDLVIQVRERPRIGKIEFTGNRKKEKADLDKKLFLKLGESFSPTTTRTQVDSLLKFYRDEGFARATIQALADTVNHGREVNLTFAVHEGEKVKIERIEFVGAHAYQAATLKKKTKTKARGFLGGGDVKEEQFTEDRERLEYWYHSNGYRDMHVTGEELAPGSASNRLVLRVSVEEGPPYDLGKVTWTGNHVVSTPELEHAWGWKYGRYDISKIERARSSAFSEYAERGYLYVGIEPRETVRGKNVDVTFEVTEGRPSNIRLVSIQGNRNTREKVIRRELSMHEGERVAASKLRRTRDNVSRLGLFEDVGVDFEPADSSDVDVILKVKEKQVGTASAGAGFTSSTGVTGFLELAHNNVNGSAQSLALHLERGGKREDYSLSFTEPWFRDTPTLLGFSIYDTETESFPYRERRVGGSGRIGRPLRWPDYSRGSVAYSLERVRVKPIGDVVVTPGTVTTGPTQDGVRSSVELGFLRLTTDNPFYPTRGTRLALSDVFAGGPFGGSVNFHKHRYEGRLYLPSLARRVTTMLRARVGLIGEYGDQNLQIPDYERFRLGGGSTPDPLRGYDDYSIVPSKFNRFVTTTTTQTITVPLPTPHDSTITLTNVTHLRYPGGRTMLSYTIEQQFPIVHPLHGVFFFDAGNVWDLWHEIRPLDLKMGAGMGLRMEIPLLGNVGFDYGYGFNRDDHPRAVGHFLIGNVIF</sequence>
<protein>
    <recommendedName>
        <fullName evidence="8">Outer membrane protein assembly factor BamA</fullName>
    </recommendedName>
</protein>
<evidence type="ECO:0000256" key="6">
    <source>
        <dbReference type="ARBA" id="ARBA00023136"/>
    </source>
</evidence>
<comment type="caution">
    <text evidence="10">The sequence shown here is derived from an EMBL/GenBank/DDBJ whole genome shotgun (WGS) entry which is preliminary data.</text>
</comment>
<dbReference type="Proteomes" id="UP000317716">
    <property type="component" value="Unassembled WGS sequence"/>
</dbReference>
<proteinExistence type="predicted"/>
<evidence type="ECO:0000313" key="10">
    <source>
        <dbReference type="EMBL" id="TMQ48679.1"/>
    </source>
</evidence>
<evidence type="ECO:0000256" key="8">
    <source>
        <dbReference type="NCBIfam" id="TIGR03303"/>
    </source>
</evidence>
<evidence type="ECO:0000256" key="3">
    <source>
        <dbReference type="ARBA" id="ARBA00022692"/>
    </source>
</evidence>
<dbReference type="GO" id="GO:0009279">
    <property type="term" value="C:cell outer membrane"/>
    <property type="evidence" value="ECO:0007669"/>
    <property type="project" value="UniProtKB-UniRule"/>
</dbReference>
<keyword evidence="2" id="KW-1134">Transmembrane beta strand</keyword>
<evidence type="ECO:0000313" key="11">
    <source>
        <dbReference type="Proteomes" id="UP000317716"/>
    </source>
</evidence>
<dbReference type="PANTHER" id="PTHR12815">
    <property type="entry name" value="SORTING AND ASSEMBLY MACHINERY SAMM50 PROTEIN FAMILY MEMBER"/>
    <property type="match status" value="1"/>
</dbReference>
<organism evidence="10 11">
    <name type="scientific">Eiseniibacteriota bacterium</name>
    <dbReference type="NCBI Taxonomy" id="2212470"/>
    <lineage>
        <taxon>Bacteria</taxon>
        <taxon>Candidatus Eiseniibacteriota</taxon>
    </lineage>
</organism>
<feature type="domain" description="POTRA" evidence="9">
    <location>
        <begin position="324"/>
        <end position="396"/>
    </location>
</feature>
<dbReference type="InterPro" id="IPR000184">
    <property type="entry name" value="Bac_surfAg_D15"/>
</dbReference>
<evidence type="ECO:0000256" key="4">
    <source>
        <dbReference type="ARBA" id="ARBA00022729"/>
    </source>
</evidence>
<dbReference type="InterPro" id="IPR039910">
    <property type="entry name" value="D15-like"/>
</dbReference>
<dbReference type="NCBIfam" id="TIGR03303">
    <property type="entry name" value="OM_YaeT"/>
    <property type="match status" value="1"/>
</dbReference>
<dbReference type="InterPro" id="IPR023707">
    <property type="entry name" value="OM_assembly_BamA"/>
</dbReference>
<evidence type="ECO:0000256" key="5">
    <source>
        <dbReference type="ARBA" id="ARBA00022737"/>
    </source>
</evidence>
<dbReference type="Gene3D" id="2.40.160.50">
    <property type="entry name" value="membrane protein fhac: a member of the omp85/tpsb transporter family"/>
    <property type="match status" value="1"/>
</dbReference>
<comment type="subcellular location">
    <subcellularLocation>
        <location evidence="1">Membrane</location>
    </subcellularLocation>
</comment>
<keyword evidence="3" id="KW-0812">Transmembrane</keyword>
<dbReference type="Pfam" id="PF01103">
    <property type="entry name" value="Omp85"/>
    <property type="match status" value="1"/>
</dbReference>
<evidence type="ECO:0000256" key="1">
    <source>
        <dbReference type="ARBA" id="ARBA00004370"/>
    </source>
</evidence>
<dbReference type="AlphaFoldDB" id="A0A538SBC7"/>
<dbReference type="PANTHER" id="PTHR12815:SF47">
    <property type="entry name" value="TRANSLOCATION AND ASSEMBLY MODULE SUBUNIT TAMA"/>
    <property type="match status" value="1"/>
</dbReference>
<name>A0A538SBC7_UNCEI</name>
<dbReference type="Pfam" id="PF07244">
    <property type="entry name" value="POTRA"/>
    <property type="match status" value="5"/>
</dbReference>
<feature type="domain" description="POTRA" evidence="9">
    <location>
        <begin position="78"/>
        <end position="156"/>
    </location>
</feature>
<feature type="non-terminal residue" evidence="10">
    <location>
        <position position="1"/>
    </location>
</feature>
<gene>
    <name evidence="10" type="primary">bamA</name>
    <name evidence="10" type="ORF">E6K72_12835</name>
</gene>
<dbReference type="EMBL" id="VBOS01000472">
    <property type="protein sequence ID" value="TMQ48679.1"/>
    <property type="molecule type" value="Genomic_DNA"/>
</dbReference>
<dbReference type="Gene3D" id="3.10.20.310">
    <property type="entry name" value="membrane protein fhac"/>
    <property type="match status" value="5"/>
</dbReference>
<dbReference type="InterPro" id="IPR010827">
    <property type="entry name" value="BamA/TamA_POTRA"/>
</dbReference>
<dbReference type="InterPro" id="IPR034746">
    <property type="entry name" value="POTRA"/>
</dbReference>
<keyword evidence="6" id="KW-0472">Membrane</keyword>
<dbReference type="PROSITE" id="PS51779">
    <property type="entry name" value="POTRA"/>
    <property type="match status" value="2"/>
</dbReference>
<evidence type="ECO:0000256" key="7">
    <source>
        <dbReference type="ARBA" id="ARBA00023237"/>
    </source>
</evidence>
<reference evidence="10 11" key="1">
    <citation type="journal article" date="2019" name="Nat. Microbiol.">
        <title>Mediterranean grassland soil C-N compound turnover is dependent on rainfall and depth, and is mediated by genomically divergent microorganisms.</title>
        <authorList>
            <person name="Diamond S."/>
            <person name="Andeer P.F."/>
            <person name="Li Z."/>
            <person name="Crits-Christoph A."/>
            <person name="Burstein D."/>
            <person name="Anantharaman K."/>
            <person name="Lane K.R."/>
            <person name="Thomas B.C."/>
            <person name="Pan C."/>
            <person name="Northen T.R."/>
            <person name="Banfield J.F."/>
        </authorList>
    </citation>
    <scope>NUCLEOTIDE SEQUENCE [LARGE SCALE GENOMIC DNA]</scope>
    <source>
        <strain evidence="10">WS_2</strain>
    </source>
</reference>
<keyword evidence="5" id="KW-0677">Repeat</keyword>
<dbReference type="GO" id="GO:0071709">
    <property type="term" value="P:membrane assembly"/>
    <property type="evidence" value="ECO:0007669"/>
    <property type="project" value="InterPro"/>
</dbReference>
<accession>A0A538SBC7</accession>